<reference evidence="1" key="1">
    <citation type="submission" date="2021-03" db="EMBL/GenBank/DDBJ databases">
        <authorList>
            <consortium name="DOE Joint Genome Institute"/>
            <person name="Ahrendt S."/>
            <person name="Looney B.P."/>
            <person name="Miyauchi S."/>
            <person name="Morin E."/>
            <person name="Drula E."/>
            <person name="Courty P.E."/>
            <person name="Chicoki N."/>
            <person name="Fauchery L."/>
            <person name="Kohler A."/>
            <person name="Kuo A."/>
            <person name="Labutti K."/>
            <person name="Pangilinan J."/>
            <person name="Lipzen A."/>
            <person name="Riley R."/>
            <person name="Andreopoulos W."/>
            <person name="He G."/>
            <person name="Johnson J."/>
            <person name="Barry K.W."/>
            <person name="Grigoriev I.V."/>
            <person name="Nagy L."/>
            <person name="Hibbett D."/>
            <person name="Henrissat B."/>
            <person name="Matheny P.B."/>
            <person name="Labbe J."/>
            <person name="Martin F."/>
        </authorList>
    </citation>
    <scope>NUCLEOTIDE SEQUENCE</scope>
    <source>
        <strain evidence="1">HHB10654</strain>
    </source>
</reference>
<protein>
    <submittedName>
        <fullName evidence="1">Uncharacterized protein</fullName>
    </submittedName>
</protein>
<reference evidence="1" key="2">
    <citation type="journal article" date="2022" name="New Phytol.">
        <title>Evolutionary transition to the ectomycorrhizal habit in the genomes of a hyperdiverse lineage of mushroom-forming fungi.</title>
        <authorList>
            <person name="Looney B."/>
            <person name="Miyauchi S."/>
            <person name="Morin E."/>
            <person name="Drula E."/>
            <person name="Courty P.E."/>
            <person name="Kohler A."/>
            <person name="Kuo A."/>
            <person name="LaButti K."/>
            <person name="Pangilinan J."/>
            <person name="Lipzen A."/>
            <person name="Riley R."/>
            <person name="Andreopoulos W."/>
            <person name="He G."/>
            <person name="Johnson J."/>
            <person name="Nolan M."/>
            <person name="Tritt A."/>
            <person name="Barry K.W."/>
            <person name="Grigoriev I.V."/>
            <person name="Nagy L.G."/>
            <person name="Hibbett D."/>
            <person name="Henrissat B."/>
            <person name="Matheny P.B."/>
            <person name="Labbe J."/>
            <person name="Martin F.M."/>
        </authorList>
    </citation>
    <scope>NUCLEOTIDE SEQUENCE</scope>
    <source>
        <strain evidence="1">HHB10654</strain>
    </source>
</reference>
<dbReference type="EMBL" id="MU277195">
    <property type="protein sequence ID" value="KAI0065340.1"/>
    <property type="molecule type" value="Genomic_DNA"/>
</dbReference>
<comment type="caution">
    <text evidence="1">The sequence shown here is derived from an EMBL/GenBank/DDBJ whole genome shotgun (WGS) entry which is preliminary data.</text>
</comment>
<evidence type="ECO:0000313" key="2">
    <source>
        <dbReference type="Proteomes" id="UP000814140"/>
    </source>
</evidence>
<gene>
    <name evidence="1" type="ORF">BV25DRAFT_1913406</name>
</gene>
<accession>A0ACB8TBF3</accession>
<evidence type="ECO:0000313" key="1">
    <source>
        <dbReference type="EMBL" id="KAI0065340.1"/>
    </source>
</evidence>
<sequence length="183" mass="19951">MVGSACAPDANAAADSNASSADKPSGSIKPLVKDLADVASSLKQAAITIRCQLPWNPEWIMLSAHCFLDNEVIDTITHDFLLLDSADALQERLKGKWRYWDVAGGVLWEHVERISAELRVRLEERKEQAREKRKVSAEKMAAKKVHTALEQAGLANVKRVILLVDAPDKVTIGSSAQLGAQAI</sequence>
<organism evidence="1 2">
    <name type="scientific">Artomyces pyxidatus</name>
    <dbReference type="NCBI Taxonomy" id="48021"/>
    <lineage>
        <taxon>Eukaryota</taxon>
        <taxon>Fungi</taxon>
        <taxon>Dikarya</taxon>
        <taxon>Basidiomycota</taxon>
        <taxon>Agaricomycotina</taxon>
        <taxon>Agaricomycetes</taxon>
        <taxon>Russulales</taxon>
        <taxon>Auriscalpiaceae</taxon>
        <taxon>Artomyces</taxon>
    </lineage>
</organism>
<dbReference type="Proteomes" id="UP000814140">
    <property type="component" value="Unassembled WGS sequence"/>
</dbReference>
<proteinExistence type="predicted"/>
<keyword evidence="2" id="KW-1185">Reference proteome</keyword>
<name>A0ACB8TBF3_9AGAM</name>